<reference evidence="1" key="1">
    <citation type="journal article" date="2020" name="mSystems">
        <title>Genome- and Community-Level Interaction Insights into Carbon Utilization and Element Cycling Functions of Hydrothermarchaeota in Hydrothermal Sediment.</title>
        <authorList>
            <person name="Zhou Z."/>
            <person name="Liu Y."/>
            <person name="Xu W."/>
            <person name="Pan J."/>
            <person name="Luo Z.H."/>
            <person name="Li M."/>
        </authorList>
    </citation>
    <scope>NUCLEOTIDE SEQUENCE [LARGE SCALE GENOMIC DNA]</scope>
    <source>
        <strain evidence="1">HyVt-115</strain>
    </source>
</reference>
<accession>A0A7C0U612</accession>
<dbReference type="EMBL" id="DQWS01000057">
    <property type="protein sequence ID" value="HDD52731.1"/>
    <property type="molecule type" value="Genomic_DNA"/>
</dbReference>
<comment type="caution">
    <text evidence="1">The sequence shown here is derived from an EMBL/GenBank/DDBJ whole genome shotgun (WGS) entry which is preliminary data.</text>
</comment>
<evidence type="ECO:0000313" key="1">
    <source>
        <dbReference type="EMBL" id="HDD52731.1"/>
    </source>
</evidence>
<sequence length="97" mass="11941">MARFAREWEEKFTFRPRKGSWGVSLAMENVPLLAKVGDPRKRIKRLERQLWFFEEKYAMGSEAFYEKYRQGEIGVFEEFAVWAEIFTEYLYWKRRLK</sequence>
<name>A0A7C0U612_9BACT</name>
<protein>
    <submittedName>
        <fullName evidence="1">Uncharacterized protein</fullName>
    </submittedName>
</protein>
<proteinExistence type="predicted"/>
<gene>
    <name evidence="1" type="ORF">ENF32_01515</name>
</gene>
<organism evidence="1">
    <name type="scientific">Thermosulfidibacter takaii</name>
    <dbReference type="NCBI Taxonomy" id="412593"/>
    <lineage>
        <taxon>Bacteria</taxon>
        <taxon>Pseudomonadati</taxon>
        <taxon>Thermosulfidibacterota</taxon>
        <taxon>Thermosulfidibacteria</taxon>
        <taxon>Thermosulfidibacterales</taxon>
        <taxon>Thermosulfidibacteraceae</taxon>
    </lineage>
</organism>
<dbReference type="Proteomes" id="UP000885690">
    <property type="component" value="Unassembled WGS sequence"/>
</dbReference>
<dbReference type="AlphaFoldDB" id="A0A7C0U612"/>